<dbReference type="OrthoDB" id="9784378at2"/>
<sequence>MSGDGHQQTIHLVQLTDCHLYADEQTELLGLDTHASLQAVIDQVLQQIPTIDLVLATGDIAQDASVAAYQHFMRAARRLPAPCCWIPGNHDDAERMLDLGAADALNQPWYDIGPWRIIMLDSSVAGSVAGRLAPEQFTLLEQALASAGERHILLTLHHHPVDIGCDWMRPIGLHNADQLFQRIEDDPRVKVVLWGHIHQDYDEQRGHMRLLATPSTCIQFAPDSREFSTDTQAPGYRWLRLYPDGSLDTAVERVAHGRFVADPEASGY</sequence>
<evidence type="ECO:0000313" key="7">
    <source>
        <dbReference type="Proteomes" id="UP000243924"/>
    </source>
</evidence>
<dbReference type="PANTHER" id="PTHR42988:SF2">
    <property type="entry name" value="CYCLIC NUCLEOTIDE PHOSPHODIESTERASE CBUA0032-RELATED"/>
    <property type="match status" value="1"/>
</dbReference>
<organism evidence="6 7">
    <name type="scientific">Halopseudomonas salegens</name>
    <dbReference type="NCBI Taxonomy" id="1434072"/>
    <lineage>
        <taxon>Bacteria</taxon>
        <taxon>Pseudomonadati</taxon>
        <taxon>Pseudomonadota</taxon>
        <taxon>Gammaproteobacteria</taxon>
        <taxon>Pseudomonadales</taxon>
        <taxon>Pseudomonadaceae</taxon>
        <taxon>Halopseudomonas</taxon>
    </lineage>
</organism>
<gene>
    <name evidence="6" type="ORF">SAMN05216210_0885</name>
</gene>
<keyword evidence="7" id="KW-1185">Reference proteome</keyword>
<dbReference type="GO" id="GO:0046872">
    <property type="term" value="F:metal ion binding"/>
    <property type="evidence" value="ECO:0007669"/>
    <property type="project" value="UniProtKB-KW"/>
</dbReference>
<dbReference type="AlphaFoldDB" id="A0A1H2ENJ3"/>
<dbReference type="InterPro" id="IPR050884">
    <property type="entry name" value="CNP_phosphodiesterase-III"/>
</dbReference>
<evidence type="ECO:0000259" key="5">
    <source>
        <dbReference type="Pfam" id="PF00149"/>
    </source>
</evidence>
<dbReference type="SUPFAM" id="SSF56300">
    <property type="entry name" value="Metallo-dependent phosphatases"/>
    <property type="match status" value="1"/>
</dbReference>
<dbReference type="GO" id="GO:0004112">
    <property type="term" value="F:cyclic-nucleotide phosphodiesterase activity"/>
    <property type="evidence" value="ECO:0007669"/>
    <property type="project" value="InterPro"/>
</dbReference>
<reference evidence="7" key="1">
    <citation type="submission" date="2016-10" db="EMBL/GenBank/DDBJ databases">
        <authorList>
            <person name="Varghese N."/>
            <person name="Submissions S."/>
        </authorList>
    </citation>
    <scope>NUCLEOTIDE SEQUENCE [LARGE SCALE GENOMIC DNA]</scope>
    <source>
        <strain evidence="7">CECT 8338</strain>
    </source>
</reference>
<keyword evidence="2" id="KW-0378">Hydrolase</keyword>
<dbReference type="InterPro" id="IPR026575">
    <property type="entry name" value="GpdQ/CpdA-like"/>
</dbReference>
<proteinExistence type="inferred from homology"/>
<dbReference type="CDD" id="cd07402">
    <property type="entry name" value="MPP_GpdQ"/>
    <property type="match status" value="1"/>
</dbReference>
<evidence type="ECO:0000256" key="3">
    <source>
        <dbReference type="ARBA" id="ARBA00023004"/>
    </source>
</evidence>
<dbReference type="Proteomes" id="UP000243924">
    <property type="component" value="Chromosome I"/>
</dbReference>
<comment type="similarity">
    <text evidence="4">Belongs to the cyclic nucleotide phosphodiesterase class-III family.</text>
</comment>
<dbReference type="STRING" id="1434072.SAMN05216210_0885"/>
<keyword evidence="3" id="KW-0408">Iron</keyword>
<dbReference type="EMBL" id="LT629787">
    <property type="protein sequence ID" value="SDT96523.1"/>
    <property type="molecule type" value="Genomic_DNA"/>
</dbReference>
<dbReference type="InterPro" id="IPR004843">
    <property type="entry name" value="Calcineurin-like_PHP"/>
</dbReference>
<protein>
    <submittedName>
        <fullName evidence="6">Icc protein</fullName>
    </submittedName>
</protein>
<evidence type="ECO:0000256" key="1">
    <source>
        <dbReference type="ARBA" id="ARBA00022723"/>
    </source>
</evidence>
<dbReference type="InterPro" id="IPR029052">
    <property type="entry name" value="Metallo-depent_PP-like"/>
</dbReference>
<dbReference type="RefSeq" id="WP_092384523.1">
    <property type="nucleotide sequence ID" value="NZ_LT629787.1"/>
</dbReference>
<dbReference type="Gene3D" id="3.60.21.10">
    <property type="match status" value="1"/>
</dbReference>
<name>A0A1H2ENJ3_9GAMM</name>
<evidence type="ECO:0000256" key="4">
    <source>
        <dbReference type="ARBA" id="ARBA00025742"/>
    </source>
</evidence>
<evidence type="ECO:0000313" key="6">
    <source>
        <dbReference type="EMBL" id="SDT96523.1"/>
    </source>
</evidence>
<keyword evidence="1" id="KW-0479">Metal-binding</keyword>
<feature type="domain" description="Calcineurin-like phosphoesterase" evidence="5">
    <location>
        <begin position="12"/>
        <end position="199"/>
    </location>
</feature>
<evidence type="ECO:0000256" key="2">
    <source>
        <dbReference type="ARBA" id="ARBA00022801"/>
    </source>
</evidence>
<dbReference type="PANTHER" id="PTHR42988">
    <property type="entry name" value="PHOSPHOHYDROLASE"/>
    <property type="match status" value="1"/>
</dbReference>
<dbReference type="Pfam" id="PF00149">
    <property type="entry name" value="Metallophos"/>
    <property type="match status" value="1"/>
</dbReference>
<accession>A0A1H2ENJ3</accession>
<dbReference type="NCBIfam" id="NF008359">
    <property type="entry name" value="PRK11148.1"/>
    <property type="match status" value="1"/>
</dbReference>